<dbReference type="PANTHER" id="PTHR36985">
    <property type="entry name" value="TRANSLOCATION AND ASSEMBLY MODULE SUBUNIT TAMB"/>
    <property type="match status" value="1"/>
</dbReference>
<keyword evidence="2" id="KW-0812">Transmembrane</keyword>
<sequence length="1575" mass="172422">MKRALKYIAVTLVSLLALLLLLPLCIYIPAVQRWGKTEICRYVNRSTEMQLTIGDLSLRFPFKLHIDDILLLTAPTDTLLQSESIEVGVAPLGLLRRQVQVNEIALQGVRFRFASTDSTLTLSARVKEFATRGARIDLKSSLIDLPASQLQGGDITLNITGQQPDTTETASPPLDWRISVGELALSQIHYAMQMRPTIQQLDASIGQATLRQGHIDLYRQQVDVTEATIDRGDYRYYPGSGETVETAPETTAADTAASLPWTVRIARLRLHDNSALYALPAQIPQKGLDPGYLSLNGIEIAIDSLYNRGSEIRVPIRQLAFVERSGLAVTQTQGLFVMDSTGIALHDFLLRTSLSEISAQLEAGSELFVQSPQAPIEARLQARIAVGDLIQLFPQYSAYTRGLLLSTALQSDIAVNGTLGDLHLTRGDLSLPGTFNARTTGRVQNLTDTERLTGDLQWGIALRESPLIAHLMPDSLRNRLYLPPTRLSGKAYLAGPTLRSEARLETGHGAIDLRARLNTRHQRYKGNIHIDRFPLAAFLPHDSLGLGPLSASIAIDGERYNPLDSLARLTAHLAIDTAQYAGYHYSGFTVDARLNRGRATGRIGCTDPNLLTGLSLSASIAPQRYLFAVSGDIHTDLEALHLTAEPCQLSTSLSLSGQVAPTEELYQASLQLDKLSALLPTGRLQTDALSLTAGTDSTQIHATLQSGDLAVRFASSVGLTPFLEKLNQTMPILASAQEEKRLNMEALHQTLPPFELQASAKRNNLVQQYLKGLGMGFYQFDLNARNDSLLGTTGTVDRFSTGGIVIDTIQLSLFERHEREERLYYSLHVGNKPGNLDQLASVVLNGFLSGNTTKLFCVQKNRQGEEGFRIGCQANFLDSLVQVSFFPKNPVIGFETWALNPDNFFAYHYGGHFDADIALTHGERHLIVTTLHEKLNHTLARQEPLRVDISGMEIAPWLALSPFSPQIAGSVSANLLIHFPVGGTEVAGNVGVSQFYYGKQRVGDFDLNVNYQLDSLGRQEAKAALQIDNQPVLTLSGLLDDKADSPVSLQLAVDSLPLAKANPFLPADMAQLQGYLSGEMQVGGSTSAPLLDGYLQMVGASANSKSMGASLNFPTSPIRVEKNVLRFDDYAITGANKNPLHIDGNVDFRDFAKINTDLHIFASAFQPVKAARSSKATVYGSVIADLDMRVNGPLEALKINGNVGLLTGTEVTYVMQDSPFALQQQENNIVTFVSFNDSTQVAEADTLPTGTLLGMDILVNINISPTVKMGVNLSPDGKNRIDLQGGGNLTYTMNALGDSRFSGRYTLSGGFVRYNPPIISEKLFKIQEGSFVSWNGNIADPQMSITAVETVRTTITEDDKNSRQVNFDISIIIKNSLENLSVSFDLAAPEDLTLQNQLASLTAEQRASQAMSLLIYNTYTGPGTSTTRSDLLGNPLNSFLEKELNQWAQGLKGIDLSFGINSYTDASGINTRTDYSYRAAKSLFNNRVKVVIGGSLSPDDNADVNFKENFIDDISLEYYFNQRDNMYIKVFRHTGYESILEGEITQTGVGFVVKKQLANLWELFRSRKTRKEVTP</sequence>
<protein>
    <submittedName>
        <fullName evidence="7">Translocation/assembly module TamB domain-containing protein</fullName>
    </submittedName>
</protein>
<evidence type="ECO:0000256" key="2">
    <source>
        <dbReference type="ARBA" id="ARBA00022692"/>
    </source>
</evidence>
<feature type="domain" description="AsmA" evidence="6">
    <location>
        <begin position="1"/>
        <end position="115"/>
    </location>
</feature>
<evidence type="ECO:0000256" key="3">
    <source>
        <dbReference type="ARBA" id="ARBA00022989"/>
    </source>
</evidence>
<dbReference type="InterPro" id="IPR007452">
    <property type="entry name" value="TamB_C"/>
</dbReference>
<evidence type="ECO:0000313" key="7">
    <source>
        <dbReference type="EMBL" id="HJG88286.1"/>
    </source>
</evidence>
<evidence type="ECO:0000256" key="1">
    <source>
        <dbReference type="ARBA" id="ARBA00004167"/>
    </source>
</evidence>
<dbReference type="RefSeq" id="WP_273305355.1">
    <property type="nucleotide sequence ID" value="NZ_DYUD01000010.1"/>
</dbReference>
<dbReference type="InterPro" id="IPR007844">
    <property type="entry name" value="AsmA"/>
</dbReference>
<reference evidence="7" key="1">
    <citation type="journal article" date="2021" name="PeerJ">
        <title>Extensive microbial diversity within the chicken gut microbiome revealed by metagenomics and culture.</title>
        <authorList>
            <person name="Gilroy R."/>
            <person name="Ravi A."/>
            <person name="Getino M."/>
            <person name="Pursley I."/>
            <person name="Horton D.L."/>
            <person name="Alikhan N.F."/>
            <person name="Baker D."/>
            <person name="Gharbi K."/>
            <person name="Hall N."/>
            <person name="Watson M."/>
            <person name="Adriaenssens E.M."/>
            <person name="Foster-Nyarko E."/>
            <person name="Jarju S."/>
            <person name="Secka A."/>
            <person name="Antonio M."/>
            <person name="Oren A."/>
            <person name="Chaudhuri R.R."/>
            <person name="La Ragione R."/>
            <person name="Hildebrand F."/>
            <person name="Pallen M.J."/>
        </authorList>
    </citation>
    <scope>NUCLEOTIDE SEQUENCE</scope>
    <source>
        <strain evidence="7">CHK121-7720</strain>
    </source>
</reference>
<comment type="caution">
    <text evidence="7">The sequence shown here is derived from an EMBL/GenBank/DDBJ whole genome shotgun (WGS) entry which is preliminary data.</text>
</comment>
<dbReference type="Pfam" id="PF05170">
    <property type="entry name" value="AsmA"/>
    <property type="match status" value="1"/>
</dbReference>
<dbReference type="Pfam" id="PF04357">
    <property type="entry name" value="TamB"/>
    <property type="match status" value="1"/>
</dbReference>
<dbReference type="GO" id="GO:0009306">
    <property type="term" value="P:protein secretion"/>
    <property type="evidence" value="ECO:0007669"/>
    <property type="project" value="InterPro"/>
</dbReference>
<comment type="subcellular location">
    <subcellularLocation>
        <location evidence="1">Membrane</location>
        <topology evidence="1">Single-pass membrane protein</topology>
    </subcellularLocation>
</comment>
<evidence type="ECO:0000259" key="6">
    <source>
        <dbReference type="Pfam" id="PF05170"/>
    </source>
</evidence>
<evidence type="ECO:0000256" key="4">
    <source>
        <dbReference type="ARBA" id="ARBA00023136"/>
    </source>
</evidence>
<organism evidence="7 8">
    <name type="scientific">Barnesiella viscericola</name>
    <dbReference type="NCBI Taxonomy" id="397865"/>
    <lineage>
        <taxon>Bacteria</taxon>
        <taxon>Pseudomonadati</taxon>
        <taxon>Bacteroidota</taxon>
        <taxon>Bacteroidia</taxon>
        <taxon>Bacteroidales</taxon>
        <taxon>Barnesiellaceae</taxon>
        <taxon>Barnesiella</taxon>
    </lineage>
</organism>
<proteinExistence type="predicted"/>
<dbReference type="EMBL" id="DYUD01000010">
    <property type="protein sequence ID" value="HJG88286.1"/>
    <property type="molecule type" value="Genomic_DNA"/>
</dbReference>
<keyword evidence="4" id="KW-0472">Membrane</keyword>
<reference evidence="7" key="2">
    <citation type="submission" date="2021-09" db="EMBL/GenBank/DDBJ databases">
        <authorList>
            <person name="Gilroy R."/>
        </authorList>
    </citation>
    <scope>NUCLEOTIDE SEQUENCE</scope>
    <source>
        <strain evidence="7">CHK121-7720</strain>
    </source>
</reference>
<evidence type="ECO:0000259" key="5">
    <source>
        <dbReference type="Pfam" id="PF04357"/>
    </source>
</evidence>
<feature type="domain" description="Translocation and assembly module TamB C-terminal" evidence="5">
    <location>
        <begin position="1133"/>
        <end position="1525"/>
    </location>
</feature>
<dbReference type="GO" id="GO:0005886">
    <property type="term" value="C:plasma membrane"/>
    <property type="evidence" value="ECO:0007669"/>
    <property type="project" value="InterPro"/>
</dbReference>
<evidence type="ECO:0000313" key="8">
    <source>
        <dbReference type="Proteomes" id="UP000757103"/>
    </source>
</evidence>
<keyword evidence="3" id="KW-1133">Transmembrane helix</keyword>
<accession>A0A921MQJ3</accession>
<name>A0A921MQJ3_9BACT</name>
<dbReference type="PANTHER" id="PTHR36985:SF1">
    <property type="entry name" value="TRANSLOCATION AND ASSEMBLY MODULE SUBUNIT TAMB"/>
    <property type="match status" value="1"/>
</dbReference>
<dbReference type="Proteomes" id="UP000757103">
    <property type="component" value="Unassembled WGS sequence"/>
</dbReference>
<gene>
    <name evidence="7" type="ORF">K8U91_02245</name>
</gene>